<evidence type="ECO:0000313" key="2">
    <source>
        <dbReference type="EMBL" id="KAK7942414.1"/>
    </source>
</evidence>
<accession>A0ABR1PXR2</accession>
<gene>
    <name evidence="2" type="ORF">PG986_011527</name>
</gene>
<dbReference type="RefSeq" id="XP_066694445.1">
    <property type="nucleotide sequence ID" value="XM_066847749.1"/>
</dbReference>
<dbReference type="Proteomes" id="UP001391051">
    <property type="component" value="Unassembled WGS sequence"/>
</dbReference>
<name>A0ABR1PXR2_9PEZI</name>
<organism evidence="2 3">
    <name type="scientific">Apiospora aurea</name>
    <dbReference type="NCBI Taxonomy" id="335848"/>
    <lineage>
        <taxon>Eukaryota</taxon>
        <taxon>Fungi</taxon>
        <taxon>Dikarya</taxon>
        <taxon>Ascomycota</taxon>
        <taxon>Pezizomycotina</taxon>
        <taxon>Sordariomycetes</taxon>
        <taxon>Xylariomycetidae</taxon>
        <taxon>Amphisphaeriales</taxon>
        <taxon>Apiosporaceae</taxon>
        <taxon>Apiospora</taxon>
    </lineage>
</organism>
<dbReference type="GeneID" id="92080811"/>
<proteinExistence type="predicted"/>
<protein>
    <submittedName>
        <fullName evidence="2">Uncharacterized protein</fullName>
    </submittedName>
</protein>
<keyword evidence="3" id="KW-1185">Reference proteome</keyword>
<evidence type="ECO:0000313" key="3">
    <source>
        <dbReference type="Proteomes" id="UP001391051"/>
    </source>
</evidence>
<reference evidence="2 3" key="1">
    <citation type="submission" date="2023-01" db="EMBL/GenBank/DDBJ databases">
        <title>Analysis of 21 Apiospora genomes using comparative genomics revels a genus with tremendous synthesis potential of carbohydrate active enzymes and secondary metabolites.</title>
        <authorList>
            <person name="Sorensen T."/>
        </authorList>
    </citation>
    <scope>NUCLEOTIDE SEQUENCE [LARGE SCALE GENOMIC DNA]</scope>
    <source>
        <strain evidence="2 3">CBS 24483</strain>
    </source>
</reference>
<evidence type="ECO:0000256" key="1">
    <source>
        <dbReference type="SAM" id="MobiDB-lite"/>
    </source>
</evidence>
<dbReference type="EMBL" id="JAQQWE010000008">
    <property type="protein sequence ID" value="KAK7942414.1"/>
    <property type="molecule type" value="Genomic_DNA"/>
</dbReference>
<sequence length="59" mass="6856">MERESRREAMNYVGTQREGIMGNDEHPLKVENMDDNIEMIDFGEYGAFEPDEDAASWDN</sequence>
<comment type="caution">
    <text evidence="2">The sequence shown here is derived from an EMBL/GenBank/DDBJ whole genome shotgun (WGS) entry which is preliminary data.</text>
</comment>
<feature type="region of interest" description="Disordered" evidence="1">
    <location>
        <begin position="1"/>
        <end position="26"/>
    </location>
</feature>